<evidence type="ECO:0000259" key="1">
    <source>
        <dbReference type="PROSITE" id="PS51186"/>
    </source>
</evidence>
<gene>
    <name evidence="2" type="ORF">BKA67DRAFT_663624</name>
</gene>
<dbReference type="EMBL" id="JAGPXC010000009">
    <property type="protein sequence ID" value="KAH6647291.1"/>
    <property type="molecule type" value="Genomic_DNA"/>
</dbReference>
<dbReference type="AlphaFoldDB" id="A0A9P8RQ47"/>
<dbReference type="PROSITE" id="PS51186">
    <property type="entry name" value="GNAT"/>
    <property type="match status" value="1"/>
</dbReference>
<dbReference type="GO" id="GO:0016747">
    <property type="term" value="F:acyltransferase activity, transferring groups other than amino-acyl groups"/>
    <property type="evidence" value="ECO:0007669"/>
    <property type="project" value="InterPro"/>
</dbReference>
<evidence type="ECO:0000313" key="2">
    <source>
        <dbReference type="EMBL" id="KAH6647291.1"/>
    </source>
</evidence>
<dbReference type="CDD" id="cd04301">
    <property type="entry name" value="NAT_SF"/>
    <property type="match status" value="1"/>
</dbReference>
<dbReference type="InterPro" id="IPR000182">
    <property type="entry name" value="GNAT_dom"/>
</dbReference>
<dbReference type="Pfam" id="PF13508">
    <property type="entry name" value="Acetyltransf_7"/>
    <property type="match status" value="1"/>
</dbReference>
<dbReference type="PANTHER" id="PTHR42791">
    <property type="entry name" value="GNAT FAMILY ACETYLTRANSFERASE"/>
    <property type="match status" value="1"/>
</dbReference>
<dbReference type="GeneID" id="70137103"/>
<dbReference type="PANTHER" id="PTHR42791:SF2">
    <property type="entry name" value="N-ACETYLTRANSFERASE DOMAIN-CONTAINING PROTEIN"/>
    <property type="match status" value="1"/>
</dbReference>
<reference evidence="2" key="1">
    <citation type="journal article" date="2021" name="Nat. Commun.">
        <title>Genetic determinants of endophytism in the Arabidopsis root mycobiome.</title>
        <authorList>
            <person name="Mesny F."/>
            <person name="Miyauchi S."/>
            <person name="Thiergart T."/>
            <person name="Pickel B."/>
            <person name="Atanasova L."/>
            <person name="Karlsson M."/>
            <person name="Huettel B."/>
            <person name="Barry K.W."/>
            <person name="Haridas S."/>
            <person name="Chen C."/>
            <person name="Bauer D."/>
            <person name="Andreopoulos W."/>
            <person name="Pangilinan J."/>
            <person name="LaButti K."/>
            <person name="Riley R."/>
            <person name="Lipzen A."/>
            <person name="Clum A."/>
            <person name="Drula E."/>
            <person name="Henrissat B."/>
            <person name="Kohler A."/>
            <person name="Grigoriev I.V."/>
            <person name="Martin F.M."/>
            <person name="Hacquard S."/>
        </authorList>
    </citation>
    <scope>NUCLEOTIDE SEQUENCE</scope>
    <source>
        <strain evidence="2">MPI-SDFR-AT-0073</strain>
    </source>
</reference>
<proteinExistence type="predicted"/>
<dbReference type="RefSeq" id="XP_045953805.1">
    <property type="nucleotide sequence ID" value="XM_046108212.1"/>
</dbReference>
<sequence length="227" mass="26141">MPTYKIERCTVEDSAGVARNNMSAFWTDSTWRLVWPEDRTLEEVIEACALRWPNTVLTDRVHKRHLKAVEVETGTVVGYIRFLLPDRLSGEWLDAQPPDVTAEQRKQFDKQTASANWTFRSHAEDIDEPLEPILAKYRSRDYMELEFLAVQPAYRGQGIATLLMEASLAESDRLGIDVFMVAYKAGLGVYKRMGFEILESLIIDDTPWGGQGEYANYFMERKARKQH</sequence>
<name>A0A9P8RQ47_9PEZI</name>
<dbReference type="InterPro" id="IPR016181">
    <property type="entry name" value="Acyl_CoA_acyltransferase"/>
</dbReference>
<dbReference type="Gene3D" id="3.40.630.30">
    <property type="match status" value="1"/>
</dbReference>
<accession>A0A9P8RQ47</accession>
<dbReference type="OrthoDB" id="61113at2759"/>
<keyword evidence="3" id="KW-1185">Reference proteome</keyword>
<protein>
    <submittedName>
        <fullName evidence="2">Acyl-CoA N-acyltransferase</fullName>
    </submittedName>
</protein>
<organism evidence="2 3">
    <name type="scientific">Truncatella angustata</name>
    <dbReference type="NCBI Taxonomy" id="152316"/>
    <lineage>
        <taxon>Eukaryota</taxon>
        <taxon>Fungi</taxon>
        <taxon>Dikarya</taxon>
        <taxon>Ascomycota</taxon>
        <taxon>Pezizomycotina</taxon>
        <taxon>Sordariomycetes</taxon>
        <taxon>Xylariomycetidae</taxon>
        <taxon>Amphisphaeriales</taxon>
        <taxon>Sporocadaceae</taxon>
        <taxon>Truncatella</taxon>
    </lineage>
</organism>
<dbReference type="Proteomes" id="UP000758603">
    <property type="component" value="Unassembled WGS sequence"/>
</dbReference>
<dbReference type="InterPro" id="IPR052523">
    <property type="entry name" value="Trichothecene_AcTrans"/>
</dbReference>
<comment type="caution">
    <text evidence="2">The sequence shown here is derived from an EMBL/GenBank/DDBJ whole genome shotgun (WGS) entry which is preliminary data.</text>
</comment>
<evidence type="ECO:0000313" key="3">
    <source>
        <dbReference type="Proteomes" id="UP000758603"/>
    </source>
</evidence>
<feature type="domain" description="N-acetyltransferase" evidence="1">
    <location>
        <begin position="29"/>
        <end position="224"/>
    </location>
</feature>
<dbReference type="SUPFAM" id="SSF55729">
    <property type="entry name" value="Acyl-CoA N-acyltransferases (Nat)"/>
    <property type="match status" value="1"/>
</dbReference>